<protein>
    <recommendedName>
        <fullName evidence="1">DUF7079 domain-containing protein</fullName>
    </recommendedName>
</protein>
<dbReference type="AlphaFoldDB" id="A0A0F9V2I1"/>
<comment type="caution">
    <text evidence="2">The sequence shown here is derived from an EMBL/GenBank/DDBJ whole genome shotgun (WGS) entry which is preliminary data.</text>
</comment>
<evidence type="ECO:0000259" key="1">
    <source>
        <dbReference type="Pfam" id="PF23296"/>
    </source>
</evidence>
<dbReference type="InterPro" id="IPR055507">
    <property type="entry name" value="DUF7079"/>
</dbReference>
<reference evidence="2" key="1">
    <citation type="journal article" date="2015" name="Nature">
        <title>Complex archaea that bridge the gap between prokaryotes and eukaryotes.</title>
        <authorList>
            <person name="Spang A."/>
            <person name="Saw J.H."/>
            <person name="Jorgensen S.L."/>
            <person name="Zaremba-Niedzwiedzka K."/>
            <person name="Martijn J."/>
            <person name="Lind A.E."/>
            <person name="van Eijk R."/>
            <person name="Schleper C."/>
            <person name="Guy L."/>
            <person name="Ettema T.J."/>
        </authorList>
    </citation>
    <scope>NUCLEOTIDE SEQUENCE</scope>
</reference>
<dbReference type="Pfam" id="PF23296">
    <property type="entry name" value="DUF7079"/>
    <property type="match status" value="1"/>
</dbReference>
<name>A0A0F9V2I1_9ZZZZ</name>
<accession>A0A0F9V2I1</accession>
<feature type="domain" description="DUF7079" evidence="1">
    <location>
        <begin position="4"/>
        <end position="89"/>
    </location>
</feature>
<gene>
    <name evidence="2" type="ORF">LCGC14_0135460</name>
</gene>
<organism evidence="2">
    <name type="scientific">marine sediment metagenome</name>
    <dbReference type="NCBI Taxonomy" id="412755"/>
    <lineage>
        <taxon>unclassified sequences</taxon>
        <taxon>metagenomes</taxon>
        <taxon>ecological metagenomes</taxon>
    </lineage>
</organism>
<sequence>MDIEKRIPLWSAFSELFLDTEVSTSTHTFIARQVLASELAPELVVDILWLEVFPALCDNLRSVAGEWAGFDEQWLCERILAVADRQVAAYSPLGLVAVNQVIDVVEVEWLACCAYLPTSFSKAQRPSLRNIKGSGKRRFWQWR</sequence>
<evidence type="ECO:0000313" key="2">
    <source>
        <dbReference type="EMBL" id="KKN99455.1"/>
    </source>
</evidence>
<proteinExistence type="predicted"/>
<dbReference type="EMBL" id="LAZR01000046">
    <property type="protein sequence ID" value="KKN99455.1"/>
    <property type="molecule type" value="Genomic_DNA"/>
</dbReference>